<feature type="domain" description="HMG box" evidence="3">
    <location>
        <begin position="173"/>
        <end position="237"/>
    </location>
</feature>
<sequence length="253" mass="28238">MANSSNNIINNVIELPPIPSPLTPSPSVPLHLSGFLAGDIVQVQGGTGDLRFSLQLNLHKTEHHSVKPFSFESARHSVQSSPSSLSYLTPISSHESDGHHDGVANVTSGESRSRGEVVTRLRSGVLSPVKYYGGGSWGVERGRLSYARKSNAKKVRSNADKVFDKMLRRRSFPLRPCNSYAFFLMANWGVVKCSSFGEKSKRLSKKWYKLPYDLKKEFEHMALKDNVRYKRQCMLLRNDAEKEITSGSQAIPE</sequence>
<evidence type="ECO:0000313" key="5">
    <source>
        <dbReference type="Proteomes" id="UP000826271"/>
    </source>
</evidence>
<gene>
    <name evidence="4" type="ORF">BUALT_Bualt06G0077800</name>
</gene>
<organism evidence="4 5">
    <name type="scientific">Buddleja alternifolia</name>
    <dbReference type="NCBI Taxonomy" id="168488"/>
    <lineage>
        <taxon>Eukaryota</taxon>
        <taxon>Viridiplantae</taxon>
        <taxon>Streptophyta</taxon>
        <taxon>Embryophyta</taxon>
        <taxon>Tracheophyta</taxon>
        <taxon>Spermatophyta</taxon>
        <taxon>Magnoliopsida</taxon>
        <taxon>eudicotyledons</taxon>
        <taxon>Gunneridae</taxon>
        <taxon>Pentapetalae</taxon>
        <taxon>asterids</taxon>
        <taxon>lamiids</taxon>
        <taxon>Lamiales</taxon>
        <taxon>Scrophulariaceae</taxon>
        <taxon>Buddlejeae</taxon>
        <taxon>Buddleja</taxon>
    </lineage>
</organism>
<evidence type="ECO:0000256" key="1">
    <source>
        <dbReference type="PROSITE-ProRule" id="PRU00267"/>
    </source>
</evidence>
<dbReference type="InterPro" id="IPR009071">
    <property type="entry name" value="HMG_box_dom"/>
</dbReference>
<feature type="DNA-binding region" description="HMG box" evidence="1">
    <location>
        <begin position="173"/>
        <end position="237"/>
    </location>
</feature>
<evidence type="ECO:0000256" key="2">
    <source>
        <dbReference type="SAM" id="MobiDB-lite"/>
    </source>
</evidence>
<dbReference type="PROSITE" id="PS50118">
    <property type="entry name" value="HMG_BOX_2"/>
    <property type="match status" value="1"/>
</dbReference>
<dbReference type="GO" id="GO:0003677">
    <property type="term" value="F:DNA binding"/>
    <property type="evidence" value="ECO:0007669"/>
    <property type="project" value="UniProtKB-UniRule"/>
</dbReference>
<dbReference type="EMBL" id="WHWC01000006">
    <property type="protein sequence ID" value="KAG8381025.1"/>
    <property type="molecule type" value="Genomic_DNA"/>
</dbReference>
<reference evidence="4" key="1">
    <citation type="submission" date="2019-10" db="EMBL/GenBank/DDBJ databases">
        <authorList>
            <person name="Zhang R."/>
            <person name="Pan Y."/>
            <person name="Wang J."/>
            <person name="Ma R."/>
            <person name="Yu S."/>
        </authorList>
    </citation>
    <scope>NUCLEOTIDE SEQUENCE</scope>
    <source>
        <strain evidence="4">LA-IB0</strain>
        <tissue evidence="4">Leaf</tissue>
    </source>
</reference>
<dbReference type="SUPFAM" id="SSF47095">
    <property type="entry name" value="HMG-box"/>
    <property type="match status" value="1"/>
</dbReference>
<dbReference type="GO" id="GO:0005634">
    <property type="term" value="C:nucleus"/>
    <property type="evidence" value="ECO:0007669"/>
    <property type="project" value="UniProtKB-UniRule"/>
</dbReference>
<evidence type="ECO:0000259" key="3">
    <source>
        <dbReference type="PROSITE" id="PS50118"/>
    </source>
</evidence>
<keyword evidence="5" id="KW-1185">Reference proteome</keyword>
<comment type="caution">
    <text evidence="4">The sequence shown here is derived from an EMBL/GenBank/DDBJ whole genome shotgun (WGS) entry which is preliminary data.</text>
</comment>
<dbReference type="InterPro" id="IPR036910">
    <property type="entry name" value="HMG_box_dom_sf"/>
</dbReference>
<proteinExistence type="predicted"/>
<dbReference type="Proteomes" id="UP000826271">
    <property type="component" value="Unassembled WGS sequence"/>
</dbReference>
<dbReference type="Gene3D" id="1.10.30.10">
    <property type="entry name" value="High mobility group box domain"/>
    <property type="match status" value="1"/>
</dbReference>
<protein>
    <recommendedName>
        <fullName evidence="3">HMG box domain-containing protein</fullName>
    </recommendedName>
</protein>
<keyword evidence="1" id="KW-0539">Nucleus</keyword>
<dbReference type="Pfam" id="PF09011">
    <property type="entry name" value="HMG_box_2"/>
    <property type="match status" value="1"/>
</dbReference>
<dbReference type="AlphaFoldDB" id="A0AAV6XPD8"/>
<keyword evidence="1" id="KW-0238">DNA-binding</keyword>
<evidence type="ECO:0000313" key="4">
    <source>
        <dbReference type="EMBL" id="KAG8381025.1"/>
    </source>
</evidence>
<name>A0AAV6XPD8_9LAMI</name>
<feature type="compositionally biased region" description="Low complexity" evidence="2">
    <location>
        <begin position="82"/>
        <end position="93"/>
    </location>
</feature>
<dbReference type="CDD" id="cd00084">
    <property type="entry name" value="HMG-box_SF"/>
    <property type="match status" value="1"/>
</dbReference>
<accession>A0AAV6XPD8</accession>
<feature type="region of interest" description="Disordered" evidence="2">
    <location>
        <begin position="82"/>
        <end position="114"/>
    </location>
</feature>